<sequence length="171" mass="20381">MSEIKLPWDNDSEAIKYVYVNPRKRFSEKYAYVVTSVLIILGIFTKYKLTLILAILLLISLLAKKYVAVTSKGLEIYNDIKVSKIHEVWDWSDIDAITYEKKADEPGKTLLYFTKGDITRRFFFKDEDKDRVFDVAKKHNKKIKIYDAYEYKENLKSFKKELKKTKRSWQR</sequence>
<evidence type="ECO:0000313" key="4">
    <source>
        <dbReference type="Proteomes" id="UP000250070"/>
    </source>
</evidence>
<reference evidence="3 4" key="1">
    <citation type="submission" date="2018-06" db="EMBL/GenBank/DDBJ databases">
        <authorList>
            <consortium name="Pathogen Informatics"/>
            <person name="Doyle S."/>
        </authorList>
    </citation>
    <scope>NUCLEOTIDE SEQUENCE [LARGE SCALE GENOMIC DNA]</scope>
    <source>
        <strain evidence="3 4">NCTC13076</strain>
    </source>
</reference>
<evidence type="ECO:0000259" key="2">
    <source>
        <dbReference type="Pfam" id="PF20794"/>
    </source>
</evidence>
<gene>
    <name evidence="3" type="ORF">NCTC13076_00575</name>
</gene>
<dbReference type="InterPro" id="IPR048871">
    <property type="entry name" value="PH_7_bact"/>
</dbReference>
<feature type="transmembrane region" description="Helical" evidence="1">
    <location>
        <begin position="30"/>
        <end position="63"/>
    </location>
</feature>
<evidence type="ECO:0000313" key="3">
    <source>
        <dbReference type="EMBL" id="SPY46579.1"/>
    </source>
</evidence>
<name>A0A2X1XVE6_9FIRM</name>
<accession>A0A2X1XVE6</accession>
<dbReference type="RefSeq" id="WP_112889438.1">
    <property type="nucleotide sequence ID" value="NZ_CP068103.1"/>
</dbReference>
<proteinExistence type="predicted"/>
<dbReference type="EMBL" id="UATM01000032">
    <property type="protein sequence ID" value="SPY46579.1"/>
    <property type="molecule type" value="Genomic_DNA"/>
</dbReference>
<dbReference type="Proteomes" id="UP000250070">
    <property type="component" value="Unassembled WGS sequence"/>
</dbReference>
<protein>
    <recommendedName>
        <fullName evidence="2">Bacterial PH domain-containing protein</fullName>
    </recommendedName>
</protein>
<feature type="domain" description="Bacterial PH" evidence="2">
    <location>
        <begin position="15"/>
        <end position="148"/>
    </location>
</feature>
<dbReference type="OrthoDB" id="1698702at2"/>
<keyword evidence="1" id="KW-1133">Transmembrane helix</keyword>
<organism evidence="3 4">
    <name type="scientific">Peptoniphilus harei</name>
    <dbReference type="NCBI Taxonomy" id="54005"/>
    <lineage>
        <taxon>Bacteria</taxon>
        <taxon>Bacillati</taxon>
        <taxon>Bacillota</taxon>
        <taxon>Tissierellia</taxon>
        <taxon>Tissierellales</taxon>
        <taxon>Peptoniphilaceae</taxon>
        <taxon>Peptoniphilus</taxon>
    </lineage>
</organism>
<dbReference type="Pfam" id="PF20794">
    <property type="entry name" value="bPH_7"/>
    <property type="match status" value="1"/>
</dbReference>
<keyword evidence="1" id="KW-0472">Membrane</keyword>
<dbReference type="AlphaFoldDB" id="A0A2X1XVE6"/>
<evidence type="ECO:0000256" key="1">
    <source>
        <dbReference type="SAM" id="Phobius"/>
    </source>
</evidence>
<dbReference type="GeneID" id="83862089"/>
<keyword evidence="1" id="KW-0812">Transmembrane</keyword>